<name>A0A7S1F3T4_NOCSC</name>
<dbReference type="AlphaFoldDB" id="A0A7S1F3T4"/>
<gene>
    <name evidence="1" type="ORF">NSCI0253_LOCUS15668</name>
</gene>
<evidence type="ECO:0000313" key="1">
    <source>
        <dbReference type="EMBL" id="CAD8841320.1"/>
    </source>
</evidence>
<dbReference type="EMBL" id="HBFQ01022288">
    <property type="protein sequence ID" value="CAD8841320.1"/>
    <property type="molecule type" value="Transcribed_RNA"/>
</dbReference>
<sequence>MAPQPDGTLTVEGCIDATVNQIVSGTYSPHSLNHARLVYKKESKVNGLDVLLYYWDDRDGPNLHGWWFAPGVGGDAVWAYNPDSGTRDPPPSGWRVPYDGQVDHGFLVSPCSKRPVDGSWSEQPQKLPRVQPTLEAQLELRRQQELAALGKWSGSSGETLENTMERRKQDEAEAVSCALVVDFEALVSTLETMVTRLREAVALVDLERPMSKEVALTVTEPLAKLGLEATAGHKACIEFIVGKKLAVDDMVHSDLAKLLGRANEAGRSTQMMVDRVARVGKDKEGARETSGVNLAECDPVG</sequence>
<reference evidence="1" key="1">
    <citation type="submission" date="2021-01" db="EMBL/GenBank/DDBJ databases">
        <authorList>
            <person name="Corre E."/>
            <person name="Pelletier E."/>
            <person name="Niang G."/>
            <person name="Scheremetjew M."/>
            <person name="Finn R."/>
            <person name="Kale V."/>
            <person name="Holt S."/>
            <person name="Cochrane G."/>
            <person name="Meng A."/>
            <person name="Brown T."/>
            <person name="Cohen L."/>
        </authorList>
    </citation>
    <scope>NUCLEOTIDE SEQUENCE</scope>
</reference>
<organism evidence="1">
    <name type="scientific">Noctiluca scintillans</name>
    <name type="common">Sea sparkle</name>
    <name type="synonym">Red tide dinoflagellate</name>
    <dbReference type="NCBI Taxonomy" id="2966"/>
    <lineage>
        <taxon>Eukaryota</taxon>
        <taxon>Sar</taxon>
        <taxon>Alveolata</taxon>
        <taxon>Dinophyceae</taxon>
        <taxon>Noctilucales</taxon>
        <taxon>Noctilucaceae</taxon>
        <taxon>Noctiluca</taxon>
    </lineage>
</organism>
<accession>A0A7S1F3T4</accession>
<proteinExistence type="predicted"/>
<protein>
    <submittedName>
        <fullName evidence="1">Uncharacterized protein</fullName>
    </submittedName>
</protein>